<organism evidence="1 2">
    <name type="scientific">Candidatus Electrothrix communis</name>
    <dbReference type="NCBI Taxonomy" id="1859133"/>
    <lineage>
        <taxon>Bacteria</taxon>
        <taxon>Pseudomonadati</taxon>
        <taxon>Thermodesulfobacteriota</taxon>
        <taxon>Desulfobulbia</taxon>
        <taxon>Desulfobulbales</taxon>
        <taxon>Desulfobulbaceae</taxon>
        <taxon>Candidatus Electrothrix</taxon>
    </lineage>
</organism>
<keyword evidence="2" id="KW-1185">Reference proteome</keyword>
<proteinExistence type="predicted"/>
<comment type="caution">
    <text evidence="1">The sequence shown here is derived from an EMBL/GenBank/DDBJ whole genome shotgun (WGS) entry which is preliminary data.</text>
</comment>
<dbReference type="AlphaFoldDB" id="A0A444J6U2"/>
<evidence type="ECO:0000313" key="2">
    <source>
        <dbReference type="Proteomes" id="UP000288086"/>
    </source>
</evidence>
<sequence length="45" mass="5446">MTYTMPTKDFDLFIDYEFKKIFGEEPNKDLLFTFLHEVPPLFKAK</sequence>
<protein>
    <recommendedName>
        <fullName evidence="3">PD-(D/E)XK nuclease family transposase</fullName>
    </recommendedName>
</protein>
<dbReference type="EMBL" id="MTKP01000104">
    <property type="protein sequence ID" value="RWX48856.1"/>
    <property type="molecule type" value="Genomic_DNA"/>
</dbReference>
<name>A0A444J6U2_9BACT</name>
<dbReference type="Pfam" id="PF12784">
    <property type="entry name" value="PDDEXK_2"/>
    <property type="match status" value="1"/>
</dbReference>
<gene>
    <name evidence="1" type="ORF">VT98_11044</name>
</gene>
<evidence type="ECO:0008006" key="3">
    <source>
        <dbReference type="Google" id="ProtNLM"/>
    </source>
</evidence>
<evidence type="ECO:0000313" key="1">
    <source>
        <dbReference type="EMBL" id="RWX48856.1"/>
    </source>
</evidence>
<accession>A0A444J6U2</accession>
<reference evidence="1 2" key="1">
    <citation type="submission" date="2017-01" db="EMBL/GenBank/DDBJ databases">
        <title>The cable genome- insights into the physiology and evolution of filamentous bacteria capable of sulfide oxidation via long distance electron transfer.</title>
        <authorList>
            <person name="Schreiber L."/>
            <person name="Bjerg J.T."/>
            <person name="Boggild A."/>
            <person name="Van De Vossenberg J."/>
            <person name="Meysman F."/>
            <person name="Nielsen L.P."/>
            <person name="Schramm A."/>
            <person name="Kjeldsen K.U."/>
        </authorList>
    </citation>
    <scope>NUCLEOTIDE SEQUENCE [LARGE SCALE GENOMIC DNA]</scope>
    <source>
        <strain evidence="1">A1</strain>
    </source>
</reference>
<dbReference type="Proteomes" id="UP000288086">
    <property type="component" value="Unassembled WGS sequence"/>
</dbReference>